<dbReference type="Gene3D" id="3.40.50.300">
    <property type="entry name" value="P-loop containing nucleotide triphosphate hydrolases"/>
    <property type="match status" value="1"/>
</dbReference>
<sequence length="432" mass="46537">MTDQTKDELQESSTQEPPTEQGKPSIQTESTEAPAAESRNPDSASSSDGQGDSELSEQTQSADKEPSDEKSSDESSQKEDAPSVSFTIVFEDDDPADDGTVPDSASANPDEGSEQVQDRPLTVGTDPDNEAEHGDSQTLPAPSHPGTARRADDAKSSDDILSSDSAQLASQAEDSPAAASLKNSKDVDVPEESSSDPLMKVSSRINAEIHRRSTLRIDQYPVLSLNKVTYFPKKSGFAILDDVDWPFYGGSLQTVLTDADDARMAVAGLLSGLVLPTSGSVEFRGKNLSEMEASEYRGHLVGVMLQRFASRDELSALENLVLTMEASGRNFLKPIPVIAKGWLARVDFPEARINEPVRSLAALDRRRAEIARTLCCDATVLILDEPSGGLEHQDAVTVMKLLTSLAQEQDRCVVVLTSQDDVAQYGETIYEA</sequence>
<dbReference type="PANTHER" id="PTHR24220:SF689">
    <property type="entry name" value="LIPOPROTEIN-RELEASING SYSTEM ATP-BINDING PROTEIN LOLD"/>
    <property type="match status" value="1"/>
</dbReference>
<evidence type="ECO:0000313" key="5">
    <source>
        <dbReference type="Proteomes" id="UP000767327"/>
    </source>
</evidence>
<evidence type="ECO:0000313" key="4">
    <source>
        <dbReference type="EMBL" id="NLT80352.1"/>
    </source>
</evidence>
<dbReference type="InterPro" id="IPR027417">
    <property type="entry name" value="P-loop_NTPase"/>
</dbReference>
<dbReference type="InterPro" id="IPR015854">
    <property type="entry name" value="ABC_transpr_LolD-like"/>
</dbReference>
<dbReference type="GO" id="GO:0016887">
    <property type="term" value="F:ATP hydrolysis activity"/>
    <property type="evidence" value="ECO:0007669"/>
    <property type="project" value="InterPro"/>
</dbReference>
<protein>
    <submittedName>
        <fullName evidence="4">ATP-binding cassette domain-containing protein</fullName>
    </submittedName>
</protein>
<feature type="domain" description="ABC transporter" evidence="3">
    <location>
        <begin position="223"/>
        <end position="432"/>
    </location>
</feature>
<dbReference type="RefSeq" id="WP_273174497.1">
    <property type="nucleotide sequence ID" value="NZ_JAAXZR010000027.1"/>
</dbReference>
<feature type="compositionally biased region" description="Polar residues" evidence="2">
    <location>
        <begin position="11"/>
        <end position="31"/>
    </location>
</feature>
<keyword evidence="4" id="KW-0547">Nucleotide-binding</keyword>
<evidence type="ECO:0000259" key="3">
    <source>
        <dbReference type="PROSITE" id="PS50893"/>
    </source>
</evidence>
<reference evidence="4" key="1">
    <citation type="journal article" date="2020" name="Biotechnol. Biofuels">
        <title>New insights from the biogas microbiome by comprehensive genome-resolved metagenomics of nearly 1600 species originating from multiple anaerobic digesters.</title>
        <authorList>
            <person name="Campanaro S."/>
            <person name="Treu L."/>
            <person name="Rodriguez-R L.M."/>
            <person name="Kovalovszki A."/>
            <person name="Ziels R.M."/>
            <person name="Maus I."/>
            <person name="Zhu X."/>
            <person name="Kougias P.G."/>
            <person name="Basile A."/>
            <person name="Luo G."/>
            <person name="Schluter A."/>
            <person name="Konstantinidis K.T."/>
            <person name="Angelidaki I."/>
        </authorList>
    </citation>
    <scope>NUCLEOTIDE SEQUENCE</scope>
    <source>
        <strain evidence="4">AS01afH2WH_6</strain>
    </source>
</reference>
<accession>A0A971D0T5</accession>
<reference evidence="4" key="2">
    <citation type="submission" date="2020-01" db="EMBL/GenBank/DDBJ databases">
        <authorList>
            <person name="Campanaro S."/>
        </authorList>
    </citation>
    <scope>NUCLEOTIDE SEQUENCE</scope>
    <source>
        <strain evidence="4">AS01afH2WH_6</strain>
    </source>
</reference>
<organism evidence="4 5">
    <name type="scientific">Bifidobacterium crudilactis</name>
    <dbReference type="NCBI Taxonomy" id="327277"/>
    <lineage>
        <taxon>Bacteria</taxon>
        <taxon>Bacillati</taxon>
        <taxon>Actinomycetota</taxon>
        <taxon>Actinomycetes</taxon>
        <taxon>Bifidobacteriales</taxon>
        <taxon>Bifidobacteriaceae</taxon>
        <taxon>Bifidobacterium</taxon>
    </lineage>
</organism>
<feature type="compositionally biased region" description="Basic and acidic residues" evidence="2">
    <location>
        <begin position="62"/>
        <end position="81"/>
    </location>
</feature>
<dbReference type="EMBL" id="JAAXZR010000027">
    <property type="protein sequence ID" value="NLT80352.1"/>
    <property type="molecule type" value="Genomic_DNA"/>
</dbReference>
<gene>
    <name evidence="4" type="ORF">GXW98_08745</name>
</gene>
<feature type="compositionally biased region" description="Basic and acidic residues" evidence="2">
    <location>
        <begin position="149"/>
        <end position="158"/>
    </location>
</feature>
<feature type="compositionally biased region" description="Low complexity" evidence="2">
    <location>
        <begin position="159"/>
        <end position="175"/>
    </location>
</feature>
<keyword evidence="4" id="KW-0067">ATP-binding</keyword>
<dbReference type="PANTHER" id="PTHR24220">
    <property type="entry name" value="IMPORT ATP-BINDING PROTEIN"/>
    <property type="match status" value="1"/>
</dbReference>
<dbReference type="GO" id="GO:0005886">
    <property type="term" value="C:plasma membrane"/>
    <property type="evidence" value="ECO:0007669"/>
    <property type="project" value="TreeGrafter"/>
</dbReference>
<evidence type="ECO:0000256" key="2">
    <source>
        <dbReference type="SAM" id="MobiDB-lite"/>
    </source>
</evidence>
<dbReference type="InterPro" id="IPR003439">
    <property type="entry name" value="ABC_transporter-like_ATP-bd"/>
</dbReference>
<dbReference type="AlphaFoldDB" id="A0A971D0T5"/>
<proteinExistence type="inferred from homology"/>
<dbReference type="Pfam" id="PF00005">
    <property type="entry name" value="ABC_tran"/>
    <property type="match status" value="1"/>
</dbReference>
<feature type="compositionally biased region" description="Low complexity" evidence="2">
    <location>
        <begin position="42"/>
        <end position="53"/>
    </location>
</feature>
<feature type="region of interest" description="Disordered" evidence="2">
    <location>
        <begin position="1"/>
        <end position="200"/>
    </location>
</feature>
<dbReference type="SUPFAM" id="SSF52540">
    <property type="entry name" value="P-loop containing nucleoside triphosphate hydrolases"/>
    <property type="match status" value="1"/>
</dbReference>
<evidence type="ECO:0000256" key="1">
    <source>
        <dbReference type="ARBA" id="ARBA00005417"/>
    </source>
</evidence>
<comment type="caution">
    <text evidence="4">The sequence shown here is derived from an EMBL/GenBank/DDBJ whole genome shotgun (WGS) entry which is preliminary data.</text>
</comment>
<dbReference type="GO" id="GO:0005524">
    <property type="term" value="F:ATP binding"/>
    <property type="evidence" value="ECO:0007669"/>
    <property type="project" value="UniProtKB-KW"/>
</dbReference>
<dbReference type="GO" id="GO:0022857">
    <property type="term" value="F:transmembrane transporter activity"/>
    <property type="evidence" value="ECO:0007669"/>
    <property type="project" value="TreeGrafter"/>
</dbReference>
<dbReference type="Proteomes" id="UP000767327">
    <property type="component" value="Unassembled WGS sequence"/>
</dbReference>
<dbReference type="PROSITE" id="PS50893">
    <property type="entry name" value="ABC_TRANSPORTER_2"/>
    <property type="match status" value="1"/>
</dbReference>
<name>A0A971D0T5_9BIFI</name>
<comment type="similarity">
    <text evidence="1">Belongs to the ABC transporter superfamily.</text>
</comment>